<dbReference type="InterPro" id="IPR002654">
    <property type="entry name" value="Glyco_trans_25"/>
</dbReference>
<evidence type="ECO:0000313" key="3">
    <source>
        <dbReference type="Proteomes" id="UP001156691"/>
    </source>
</evidence>
<dbReference type="CDD" id="cd06532">
    <property type="entry name" value="Glyco_transf_25"/>
    <property type="match status" value="1"/>
</dbReference>
<keyword evidence="3" id="KW-1185">Reference proteome</keyword>
<feature type="domain" description="Glycosyl transferase family 25" evidence="1">
    <location>
        <begin position="1"/>
        <end position="161"/>
    </location>
</feature>
<comment type="caution">
    <text evidence="2">The sequence shown here is derived from an EMBL/GenBank/DDBJ whole genome shotgun (WGS) entry which is preliminary data.</text>
</comment>
<evidence type="ECO:0000313" key="2">
    <source>
        <dbReference type="EMBL" id="GLQ53746.1"/>
    </source>
</evidence>
<protein>
    <recommendedName>
        <fullName evidence="1">Glycosyl transferase family 25 domain-containing protein</fullName>
    </recommendedName>
</protein>
<evidence type="ECO:0000259" key="1">
    <source>
        <dbReference type="Pfam" id="PF01755"/>
    </source>
</evidence>
<name>A0ABQ5W209_9HYPH</name>
<reference evidence="3" key="1">
    <citation type="journal article" date="2019" name="Int. J. Syst. Evol. Microbiol.">
        <title>The Global Catalogue of Microorganisms (GCM) 10K type strain sequencing project: providing services to taxonomists for standard genome sequencing and annotation.</title>
        <authorList>
            <consortium name="The Broad Institute Genomics Platform"/>
            <consortium name="The Broad Institute Genome Sequencing Center for Infectious Disease"/>
            <person name="Wu L."/>
            <person name="Ma J."/>
        </authorList>
    </citation>
    <scope>NUCLEOTIDE SEQUENCE [LARGE SCALE GENOMIC DNA]</scope>
    <source>
        <strain evidence="3">NBRC 112416</strain>
    </source>
</reference>
<dbReference type="Proteomes" id="UP001156691">
    <property type="component" value="Unassembled WGS sequence"/>
</dbReference>
<sequence length="266" mass="29580">MLPIFYINLASRPDRREYMERQFAALNLNATRIEAVTAADISSEDATLYCNSANPTFLRRNELACTRSHERAWHAILDGGYTAALILEDDAELSPLLPAFLAEAAAVDAELIRIETTGSRMRVFPVISTGPSGVSVRPFRSTPMGAAGYILRASALDKLLGNPELRRRHLDLALYNPFEQPGASLSRVVTDPALCRQLGLDDHAMHGIGRSDIAHDLVPHVYAEKHPLGFRWFKFRTGLGKGLRNVIDDFAQRSKGLERRVIPFRS</sequence>
<proteinExistence type="predicted"/>
<gene>
    <name evidence="2" type="ORF">GCM10010862_10050</name>
</gene>
<accession>A0ABQ5W209</accession>
<dbReference type="Pfam" id="PF01755">
    <property type="entry name" value="Glyco_transf_25"/>
    <property type="match status" value="1"/>
</dbReference>
<dbReference type="EMBL" id="BSNS01000006">
    <property type="protein sequence ID" value="GLQ53746.1"/>
    <property type="molecule type" value="Genomic_DNA"/>
</dbReference>
<organism evidence="2 3">
    <name type="scientific">Devosia nitrariae</name>
    <dbReference type="NCBI Taxonomy" id="2071872"/>
    <lineage>
        <taxon>Bacteria</taxon>
        <taxon>Pseudomonadati</taxon>
        <taxon>Pseudomonadota</taxon>
        <taxon>Alphaproteobacteria</taxon>
        <taxon>Hyphomicrobiales</taxon>
        <taxon>Devosiaceae</taxon>
        <taxon>Devosia</taxon>
    </lineage>
</organism>